<dbReference type="GeneID" id="114332925"/>
<protein>
    <submittedName>
        <fullName evidence="4">Uncharacterized protein LOC114332925</fullName>
    </submittedName>
</protein>
<dbReference type="InParanoid" id="A0A6P7FQJ2"/>
<dbReference type="InterPro" id="IPR036728">
    <property type="entry name" value="PBP_GOBP_sf"/>
</dbReference>
<dbReference type="FunCoup" id="A0A6P7FQJ2">
    <property type="interactions" value="59"/>
</dbReference>
<dbReference type="EnsemblMetazoa" id="XM_028282715.2">
    <property type="protein sequence ID" value="XP_028138516.1"/>
    <property type="gene ID" value="LOC114332925"/>
</dbReference>
<name>A0A6P7FQJ2_DIAVI</name>
<dbReference type="OrthoDB" id="6610259at2759"/>
<evidence type="ECO:0000313" key="2">
    <source>
        <dbReference type="EnsemblMetazoa" id="XP_028138516.1"/>
    </source>
</evidence>
<dbReference type="CDD" id="cd23992">
    <property type="entry name" value="PBP_GOBP"/>
    <property type="match status" value="1"/>
</dbReference>
<keyword evidence="1" id="KW-0732">Signal</keyword>
<reference evidence="2" key="2">
    <citation type="submission" date="2025-05" db="UniProtKB">
        <authorList>
            <consortium name="EnsemblMetazoa"/>
        </authorList>
    </citation>
    <scope>IDENTIFICATION</scope>
</reference>
<dbReference type="Gene3D" id="1.10.238.20">
    <property type="entry name" value="Pheromone/general odorant binding protein domain"/>
    <property type="match status" value="1"/>
</dbReference>
<evidence type="ECO:0000313" key="4">
    <source>
        <dbReference type="RefSeq" id="XP_028138516.1"/>
    </source>
</evidence>
<dbReference type="SMART" id="SM00708">
    <property type="entry name" value="PhBP"/>
    <property type="match status" value="1"/>
</dbReference>
<dbReference type="PANTHER" id="PTHR21364">
    <property type="entry name" value="GENERAL ODORANT-BINDING PROTEIN 19A"/>
    <property type="match status" value="1"/>
</dbReference>
<evidence type="ECO:0000313" key="3">
    <source>
        <dbReference type="Proteomes" id="UP001652700"/>
    </source>
</evidence>
<feature type="signal peptide" evidence="1">
    <location>
        <begin position="1"/>
        <end position="22"/>
    </location>
</feature>
<gene>
    <name evidence="4" type="primary">LOC114332925</name>
</gene>
<evidence type="ECO:0000256" key="1">
    <source>
        <dbReference type="SAM" id="SignalP"/>
    </source>
</evidence>
<accession>A0A6P7FQJ2</accession>
<dbReference type="Proteomes" id="UP001652700">
    <property type="component" value="Unplaced"/>
</dbReference>
<dbReference type="AlphaFoldDB" id="A0A6P7FQJ2"/>
<sequence length="146" mass="16789">MPNMKYPFLLLCLFIYHQYVAAHMTEKQIEATKKLIRNTCTNKQGVAKEKVDGMQKGEFDFDDKNSMCYLHCILKTYNLMRKDNTFDWEEGLAVLKDKAPPSIAVPASASFVNCKESVKTKEHKCTAAMEIAKCLYDFDPPNYFLP</sequence>
<feature type="chain" id="PRO_5027862744" evidence="1">
    <location>
        <begin position="23"/>
        <end position="146"/>
    </location>
</feature>
<dbReference type="RefSeq" id="XP_028138516.1">
    <property type="nucleotide sequence ID" value="XM_028282715.1"/>
</dbReference>
<proteinExistence type="predicted"/>
<dbReference type="GO" id="GO:0005549">
    <property type="term" value="F:odorant binding"/>
    <property type="evidence" value="ECO:0007669"/>
    <property type="project" value="InterPro"/>
</dbReference>
<dbReference type="Pfam" id="PF01395">
    <property type="entry name" value="PBP_GOBP"/>
    <property type="match status" value="1"/>
</dbReference>
<dbReference type="SUPFAM" id="SSF47565">
    <property type="entry name" value="Insect pheromone/odorant-binding proteins"/>
    <property type="match status" value="1"/>
</dbReference>
<keyword evidence="3" id="KW-1185">Reference proteome</keyword>
<dbReference type="InterPro" id="IPR006170">
    <property type="entry name" value="PBP/GOBP"/>
</dbReference>
<dbReference type="KEGG" id="dvv:114332925"/>
<organism evidence="4">
    <name type="scientific">Diabrotica virgifera virgifera</name>
    <name type="common">western corn rootworm</name>
    <dbReference type="NCBI Taxonomy" id="50390"/>
    <lineage>
        <taxon>Eukaryota</taxon>
        <taxon>Metazoa</taxon>
        <taxon>Ecdysozoa</taxon>
        <taxon>Arthropoda</taxon>
        <taxon>Hexapoda</taxon>
        <taxon>Insecta</taxon>
        <taxon>Pterygota</taxon>
        <taxon>Neoptera</taxon>
        <taxon>Endopterygota</taxon>
        <taxon>Coleoptera</taxon>
        <taxon>Polyphaga</taxon>
        <taxon>Cucujiformia</taxon>
        <taxon>Chrysomeloidea</taxon>
        <taxon>Chrysomelidae</taxon>
        <taxon>Galerucinae</taxon>
        <taxon>Diabroticina</taxon>
        <taxon>Diabroticites</taxon>
        <taxon>Diabrotica</taxon>
    </lineage>
</organism>
<reference evidence="4" key="1">
    <citation type="submission" date="2025-04" db="UniProtKB">
        <authorList>
            <consortium name="RefSeq"/>
        </authorList>
    </citation>
    <scope>IDENTIFICATION</scope>
    <source>
        <tissue evidence="4">Whole insect</tissue>
    </source>
</reference>
<dbReference type="PANTHER" id="PTHR21364:SF2">
    <property type="entry name" value="GENERAL ODORANT-BINDING PROTEIN 19A"/>
    <property type="match status" value="1"/>
</dbReference>